<organism evidence="3 4">
    <name type="scientific">Ottowia testudinis</name>
    <dbReference type="NCBI Taxonomy" id="2816950"/>
    <lineage>
        <taxon>Bacteria</taxon>
        <taxon>Pseudomonadati</taxon>
        <taxon>Pseudomonadota</taxon>
        <taxon>Betaproteobacteria</taxon>
        <taxon>Burkholderiales</taxon>
        <taxon>Comamonadaceae</taxon>
        <taxon>Ottowia</taxon>
    </lineage>
</organism>
<protein>
    <recommendedName>
        <fullName evidence="2">UPF0301 protein J1M35_04635</fullName>
    </recommendedName>
</protein>
<evidence type="ECO:0000313" key="3">
    <source>
        <dbReference type="EMBL" id="QTD46197.1"/>
    </source>
</evidence>
<dbReference type="HAMAP" id="MF_00758">
    <property type="entry name" value="UPF0301"/>
    <property type="match status" value="1"/>
</dbReference>
<gene>
    <name evidence="3" type="ORF">J1M35_04635</name>
</gene>
<evidence type="ECO:0000313" key="4">
    <source>
        <dbReference type="Proteomes" id="UP000663903"/>
    </source>
</evidence>
<dbReference type="Proteomes" id="UP000663903">
    <property type="component" value="Chromosome"/>
</dbReference>
<evidence type="ECO:0000256" key="2">
    <source>
        <dbReference type="HAMAP-Rule" id="MF_00758"/>
    </source>
</evidence>
<dbReference type="Gene3D" id="3.40.1740.10">
    <property type="entry name" value="VC0467-like"/>
    <property type="match status" value="1"/>
</dbReference>
<dbReference type="EMBL" id="CP071796">
    <property type="protein sequence ID" value="QTD46197.1"/>
    <property type="molecule type" value="Genomic_DNA"/>
</dbReference>
<dbReference type="Pfam" id="PF02622">
    <property type="entry name" value="DUF179"/>
    <property type="match status" value="1"/>
</dbReference>
<accession>A0A975CI49</accession>
<dbReference type="KEGG" id="otd:J1M35_04635"/>
<dbReference type="NCBIfam" id="NF001266">
    <property type="entry name" value="PRK00228.1-1"/>
    <property type="match status" value="1"/>
</dbReference>
<keyword evidence="4" id="KW-1185">Reference proteome</keyword>
<dbReference type="SUPFAM" id="SSF143456">
    <property type="entry name" value="VC0467-like"/>
    <property type="match status" value="1"/>
</dbReference>
<comment type="similarity">
    <text evidence="1 2">Belongs to the UPF0301 (AlgH) family.</text>
</comment>
<dbReference type="AlphaFoldDB" id="A0A975CI49"/>
<dbReference type="PANTHER" id="PTHR30327:SF1">
    <property type="entry name" value="UPF0301 PROTEIN YQGE"/>
    <property type="match status" value="1"/>
</dbReference>
<dbReference type="GO" id="GO:0005829">
    <property type="term" value="C:cytosol"/>
    <property type="evidence" value="ECO:0007669"/>
    <property type="project" value="TreeGrafter"/>
</dbReference>
<proteinExistence type="inferred from homology"/>
<sequence>MSADRSPINLTNHFLIAMPGMDDGTFSRSVVYVCEHSDRGALGLIINKPGSINLADLFERVELPLQRSDLGVQPVFHGGPLQTERGFVLHEPIFAEGLSPDQSIYASTLAVPGGLEMTTSKDVLEAMSSGGGPRRVLITLGYSSWGEGQLEAELAGNSWLTVNADADVIFDAPVEQRYDRALRLLGLEAWMLSSDVGHA</sequence>
<reference evidence="3" key="1">
    <citation type="submission" date="2021-03" db="EMBL/GenBank/DDBJ databases">
        <title>Ottowia sp. 27C isolated from the cloaca of a Giant Asian pond turtle (Heosemys grandis).</title>
        <authorList>
            <person name="Spergser J."/>
            <person name="Busse H.-J."/>
        </authorList>
    </citation>
    <scope>NUCLEOTIDE SEQUENCE</scope>
    <source>
        <strain evidence="3">27C</strain>
    </source>
</reference>
<dbReference type="RefSeq" id="WP_208010096.1">
    <property type="nucleotide sequence ID" value="NZ_CP071796.1"/>
</dbReference>
<name>A0A975CI49_9BURK</name>
<evidence type="ECO:0000256" key="1">
    <source>
        <dbReference type="ARBA" id="ARBA00009600"/>
    </source>
</evidence>
<dbReference type="PANTHER" id="PTHR30327">
    <property type="entry name" value="UNCHARACTERIZED PROTEIN YQGE"/>
    <property type="match status" value="1"/>
</dbReference>
<dbReference type="InterPro" id="IPR003774">
    <property type="entry name" value="AlgH-like"/>
</dbReference>